<feature type="region of interest" description="Disordered" evidence="1">
    <location>
        <begin position="68"/>
        <end position="99"/>
    </location>
</feature>
<dbReference type="CDD" id="cd06257">
    <property type="entry name" value="DnaJ"/>
    <property type="match status" value="1"/>
</dbReference>
<dbReference type="InterPro" id="IPR001623">
    <property type="entry name" value="DnaJ_domain"/>
</dbReference>
<dbReference type="Pfam" id="PF00226">
    <property type="entry name" value="DnaJ"/>
    <property type="match status" value="1"/>
</dbReference>
<dbReference type="PANTHER" id="PTHR44240:SF10">
    <property type="entry name" value="J DOMAIN-CONTAINING PROTEIN"/>
    <property type="match status" value="1"/>
</dbReference>
<comment type="caution">
    <text evidence="3">The sequence shown here is derived from an EMBL/GenBank/DDBJ whole genome shotgun (WGS) entry which is preliminary data.</text>
</comment>
<dbReference type="EMBL" id="JBBDGN010000001">
    <property type="protein sequence ID" value="MEJ1090590.1"/>
    <property type="molecule type" value="Genomic_DNA"/>
</dbReference>
<accession>A0ABU8LGY1</accession>
<dbReference type="Gene3D" id="1.10.287.110">
    <property type="entry name" value="DnaJ domain"/>
    <property type="match status" value="1"/>
</dbReference>
<dbReference type="RefSeq" id="WP_337317108.1">
    <property type="nucleotide sequence ID" value="NZ_JBBDGN010000001.1"/>
</dbReference>
<evidence type="ECO:0000256" key="1">
    <source>
        <dbReference type="SAM" id="MobiDB-lite"/>
    </source>
</evidence>
<evidence type="ECO:0000313" key="4">
    <source>
        <dbReference type="Proteomes" id="UP001366085"/>
    </source>
</evidence>
<sequence>MFDSPLAASPYEVLGVDPAVGDDDLRRAYRVRLRQTHPDTGGDAAVFIRVQHAWELIGTAEARARYDRGRDEDARRRWAGPASRAASSGTRPRSRVHGQAGAWRRRRYLQLAADWAGHELSEHQAYDPTFVRTAPWEVRRMLADALAEEATGEMVAELGIGFTVWHDVAVGTDAAHKLDHVVLSPSGLYAVMSEDVGDTVRFRQGEAIGQALGGSTPIADLLGRARAVARTAKVRFGGAILVLPDDDLDQVVVPLGERRGIPTVAVRRSALRGILRSGVPGARTIGGNELFDVRTRLQQTVRLV</sequence>
<feature type="domain" description="J" evidence="2">
    <location>
        <begin position="9"/>
        <end position="70"/>
    </location>
</feature>
<dbReference type="PROSITE" id="PS50076">
    <property type="entry name" value="DNAJ_2"/>
    <property type="match status" value="1"/>
</dbReference>
<organism evidence="3 4">
    <name type="scientific">Microbacterium istanbulense</name>
    <dbReference type="NCBI Taxonomy" id="3122049"/>
    <lineage>
        <taxon>Bacteria</taxon>
        <taxon>Bacillati</taxon>
        <taxon>Actinomycetota</taxon>
        <taxon>Actinomycetes</taxon>
        <taxon>Micrococcales</taxon>
        <taxon>Microbacteriaceae</taxon>
        <taxon>Microbacterium</taxon>
    </lineage>
</organism>
<dbReference type="PANTHER" id="PTHR44240">
    <property type="entry name" value="DNAJ DOMAIN (PROKARYOTIC HEAT SHOCK PROTEIN)-RELATED"/>
    <property type="match status" value="1"/>
</dbReference>
<dbReference type="SMART" id="SM00271">
    <property type="entry name" value="DnaJ"/>
    <property type="match status" value="1"/>
</dbReference>
<proteinExistence type="predicted"/>
<dbReference type="SUPFAM" id="SSF46565">
    <property type="entry name" value="Chaperone J-domain"/>
    <property type="match status" value="1"/>
</dbReference>
<protein>
    <submittedName>
        <fullName evidence="3">DnaJ domain-containing protein</fullName>
    </submittedName>
</protein>
<name>A0ABU8LGY1_9MICO</name>
<dbReference type="InterPro" id="IPR052276">
    <property type="entry name" value="Diphthamide-biosynth_chaperone"/>
</dbReference>
<evidence type="ECO:0000259" key="2">
    <source>
        <dbReference type="PROSITE" id="PS50076"/>
    </source>
</evidence>
<dbReference type="InterPro" id="IPR036869">
    <property type="entry name" value="J_dom_sf"/>
</dbReference>
<gene>
    <name evidence="3" type="ORF">WDU93_02700</name>
</gene>
<keyword evidence="4" id="KW-1185">Reference proteome</keyword>
<reference evidence="3 4" key="1">
    <citation type="submission" date="2024-02" db="EMBL/GenBank/DDBJ databases">
        <authorList>
            <person name="Saticioglu I.B."/>
        </authorList>
    </citation>
    <scope>NUCLEOTIDE SEQUENCE [LARGE SCALE GENOMIC DNA]</scope>
    <source>
        <strain evidence="3 4">Mu-43</strain>
    </source>
</reference>
<evidence type="ECO:0000313" key="3">
    <source>
        <dbReference type="EMBL" id="MEJ1090590.1"/>
    </source>
</evidence>
<dbReference type="Proteomes" id="UP001366085">
    <property type="component" value="Unassembled WGS sequence"/>
</dbReference>